<dbReference type="Proteomes" id="UP000704176">
    <property type="component" value="Unassembled WGS sequence"/>
</dbReference>
<protein>
    <recommendedName>
        <fullName evidence="3">L-fucose isomerase C-terminal domain-containing protein</fullName>
    </recommendedName>
</protein>
<dbReference type="PANTHER" id="PTHR36120">
    <property type="entry name" value="FUCOSE ISOMERASE"/>
    <property type="match status" value="1"/>
</dbReference>
<reference evidence="4 5" key="1">
    <citation type="submission" date="2021-09" db="EMBL/GenBank/DDBJ databases">
        <title>The complete genome sequence of a new microorganism.</title>
        <authorList>
            <person name="Zi Z."/>
        </authorList>
    </citation>
    <scope>NUCLEOTIDE SEQUENCE [LARGE SCALE GENOMIC DNA]</scope>
    <source>
        <strain evidence="4 5">WGZ8</strain>
    </source>
</reference>
<proteinExistence type="predicted"/>
<dbReference type="Pfam" id="PF02952">
    <property type="entry name" value="Fucose_iso_C"/>
    <property type="match status" value="1"/>
</dbReference>
<feature type="domain" description="L-fucose isomerase C-terminal" evidence="3">
    <location>
        <begin position="364"/>
        <end position="449"/>
    </location>
</feature>
<name>A0ABS7VT19_9HYPH</name>
<dbReference type="PANTHER" id="PTHR36120:SF1">
    <property type="entry name" value="L-FUCOSE ISOMERASE C-TERMINAL DOMAIN-CONTAINING PROTEIN"/>
    <property type="match status" value="1"/>
</dbReference>
<keyword evidence="2" id="KW-0119">Carbohydrate metabolism</keyword>
<comment type="caution">
    <text evidence="4">The sequence shown here is derived from an EMBL/GenBank/DDBJ whole genome shotgun (WGS) entry which is preliminary data.</text>
</comment>
<dbReference type="EMBL" id="JAIRBM010000021">
    <property type="protein sequence ID" value="MBZ6078696.1"/>
    <property type="molecule type" value="Genomic_DNA"/>
</dbReference>
<keyword evidence="1" id="KW-0413">Isomerase</keyword>
<evidence type="ECO:0000313" key="5">
    <source>
        <dbReference type="Proteomes" id="UP000704176"/>
    </source>
</evidence>
<evidence type="ECO:0000259" key="3">
    <source>
        <dbReference type="Pfam" id="PF02952"/>
    </source>
</evidence>
<evidence type="ECO:0000256" key="2">
    <source>
        <dbReference type="ARBA" id="ARBA00023277"/>
    </source>
</evidence>
<organism evidence="4 5">
    <name type="scientific">Microvirga puerhi</name>
    <dbReference type="NCBI Taxonomy" id="2876078"/>
    <lineage>
        <taxon>Bacteria</taxon>
        <taxon>Pseudomonadati</taxon>
        <taxon>Pseudomonadota</taxon>
        <taxon>Alphaproteobacteria</taxon>
        <taxon>Hyphomicrobiales</taxon>
        <taxon>Methylobacteriaceae</taxon>
        <taxon>Microvirga</taxon>
    </lineage>
</organism>
<dbReference type="RefSeq" id="WP_224315442.1">
    <property type="nucleotide sequence ID" value="NZ_JAIRBM010000021.1"/>
</dbReference>
<accession>A0ABS7VT19</accession>
<gene>
    <name evidence="4" type="ORF">K9B37_20765</name>
</gene>
<sequence length="451" mass="48378">MLTRNRTVIDRSDRRVGVLFVASPLFSEAAARDLLVRTEAFATEGDLAGRLTIAGTLAYDRASCAKALDGLDLDHLDGLVIQLATFCTADLLHALLDTLKGRSLPLALWALEETDAIVTNSLCGAQLWASTLTRFGHRFSFILGNPEDPAVAQEVAAFAAAARAHRAITGARIALVGAHADWFTNLAVDPWAVRRALGITIEQTTLVRFIEGCVADPAAEDAAAARWSEARFDAGDAKESQRILGATFARLKAGLDRISADAVALRDWPELLYGADFKGTWAALGELAERETPVAPEGDVMGAVTALAVRAFDPTSLPFLTDISGLDRANNRLVLWHYGVSPRLANGPRSLDAALKQESFPLQAGAMTLLRLSLRADGALRLFVSEGEILTEHSAANRAAGFFRPAQVSAEALMRHFIDAGYEHHVTAIYGRWASAAAHLGRQLGVTVDHA</sequence>
<evidence type="ECO:0000256" key="1">
    <source>
        <dbReference type="ARBA" id="ARBA00023235"/>
    </source>
</evidence>
<keyword evidence="5" id="KW-1185">Reference proteome</keyword>
<evidence type="ECO:0000313" key="4">
    <source>
        <dbReference type="EMBL" id="MBZ6078696.1"/>
    </source>
</evidence>
<dbReference type="InterPro" id="IPR015888">
    <property type="entry name" value="Fuc_isomerase_C"/>
</dbReference>
<dbReference type="SUPFAM" id="SSF53743">
    <property type="entry name" value="FucI/AraA N-terminal and middle domains"/>
    <property type="match status" value="1"/>
</dbReference>
<dbReference type="InterPro" id="IPR009015">
    <property type="entry name" value="Fucose_isomerase_N/cen_sf"/>
</dbReference>